<accession>A0ABR2WS88</accession>
<reference evidence="2 3" key="1">
    <citation type="submission" date="2023-04" db="EMBL/GenBank/DDBJ databases">
        <title>Genome of Basidiobolus ranarum AG-B5.</title>
        <authorList>
            <person name="Stajich J.E."/>
            <person name="Carter-House D."/>
            <person name="Gryganskyi A."/>
        </authorList>
    </citation>
    <scope>NUCLEOTIDE SEQUENCE [LARGE SCALE GENOMIC DNA]</scope>
    <source>
        <strain evidence="2 3">AG-B5</strain>
    </source>
</reference>
<protein>
    <submittedName>
        <fullName evidence="2">Methylenetetrahydrofolate reductase (NAD(P)H) met13</fullName>
        <ecNumber evidence="2">1.5.1.20</ecNumber>
    </submittedName>
</protein>
<proteinExistence type="predicted"/>
<dbReference type="PANTHER" id="PTHR45754">
    <property type="entry name" value="METHYLENETETRAHYDROFOLATE REDUCTASE"/>
    <property type="match status" value="1"/>
</dbReference>
<evidence type="ECO:0000313" key="2">
    <source>
        <dbReference type="EMBL" id="KAK9764398.1"/>
    </source>
</evidence>
<dbReference type="Proteomes" id="UP001479436">
    <property type="component" value="Unassembled WGS sequence"/>
</dbReference>
<keyword evidence="2" id="KW-0560">Oxidoreductase</keyword>
<evidence type="ECO:0000313" key="3">
    <source>
        <dbReference type="Proteomes" id="UP001479436"/>
    </source>
</evidence>
<dbReference type="Pfam" id="PF21895">
    <property type="entry name" value="MTHFR_C"/>
    <property type="match status" value="1"/>
</dbReference>
<comment type="caution">
    <text evidence="2">The sequence shown here is derived from an EMBL/GenBank/DDBJ whole genome shotgun (WGS) entry which is preliminary data.</text>
</comment>
<sequence>DEAFELWGEWAKVYEPNEPTRNCIESIMDNWYLVNVVHNDYQDVDAIFKIFDTDRAEYIR</sequence>
<feature type="non-terminal residue" evidence="2">
    <location>
        <position position="1"/>
    </location>
</feature>
<organism evidence="2 3">
    <name type="scientific">Basidiobolus ranarum</name>
    <dbReference type="NCBI Taxonomy" id="34480"/>
    <lineage>
        <taxon>Eukaryota</taxon>
        <taxon>Fungi</taxon>
        <taxon>Fungi incertae sedis</taxon>
        <taxon>Zoopagomycota</taxon>
        <taxon>Entomophthoromycotina</taxon>
        <taxon>Basidiobolomycetes</taxon>
        <taxon>Basidiobolales</taxon>
        <taxon>Basidiobolaceae</taxon>
        <taxon>Basidiobolus</taxon>
    </lineage>
</organism>
<name>A0ABR2WS88_9FUNG</name>
<gene>
    <name evidence="2" type="primary">MET13_2</name>
    <name evidence="2" type="ORF">K7432_008120</name>
</gene>
<evidence type="ECO:0000259" key="1">
    <source>
        <dbReference type="Pfam" id="PF21895"/>
    </source>
</evidence>
<feature type="domain" description="MTHFR SAM-binding regulatory" evidence="1">
    <location>
        <begin position="1"/>
        <end position="52"/>
    </location>
</feature>
<dbReference type="EC" id="1.5.1.20" evidence="2"/>
<dbReference type="PANTHER" id="PTHR45754:SF3">
    <property type="entry name" value="METHYLENETETRAHYDROFOLATE REDUCTASE (NADPH)"/>
    <property type="match status" value="1"/>
</dbReference>
<keyword evidence="3" id="KW-1185">Reference proteome</keyword>
<dbReference type="InterPro" id="IPR053806">
    <property type="entry name" value="MTHFR_C"/>
</dbReference>
<dbReference type="GO" id="GO:0004489">
    <property type="term" value="F:methylenetetrahydrofolate reductase [NAD(P)H] activity"/>
    <property type="evidence" value="ECO:0007669"/>
    <property type="project" value="UniProtKB-EC"/>
</dbReference>
<dbReference type="EMBL" id="JASJQH010000435">
    <property type="protein sequence ID" value="KAK9764398.1"/>
    <property type="molecule type" value="Genomic_DNA"/>
</dbReference>